<dbReference type="PANTHER" id="PTHR11088">
    <property type="entry name" value="TRNA DIMETHYLALLYLTRANSFERASE"/>
    <property type="match status" value="1"/>
</dbReference>
<comment type="caution">
    <text evidence="14">The sequence shown here is derived from an EMBL/GenBank/DDBJ whole genome shotgun (WGS) entry which is preliminary data.</text>
</comment>
<keyword evidence="5 10" id="KW-0819">tRNA processing</keyword>
<evidence type="ECO:0000313" key="14">
    <source>
        <dbReference type="EMBL" id="KRO40647.1"/>
    </source>
</evidence>
<dbReference type="Gene3D" id="3.40.50.300">
    <property type="entry name" value="P-loop containing nucleotide triphosphate hydrolases"/>
    <property type="match status" value="1"/>
</dbReference>
<feature type="region of interest" description="Interaction with substrate tRNA" evidence="10">
    <location>
        <begin position="39"/>
        <end position="42"/>
    </location>
</feature>
<dbReference type="SUPFAM" id="SSF52540">
    <property type="entry name" value="P-loop containing nucleoside triphosphate hydrolases"/>
    <property type="match status" value="1"/>
</dbReference>
<dbReference type="Gene3D" id="1.10.20.140">
    <property type="match status" value="1"/>
</dbReference>
<keyword evidence="7 10" id="KW-0067">ATP-binding</keyword>
<evidence type="ECO:0000256" key="8">
    <source>
        <dbReference type="ARBA" id="ARBA00022842"/>
    </source>
</evidence>
<evidence type="ECO:0000256" key="3">
    <source>
        <dbReference type="ARBA" id="ARBA00005842"/>
    </source>
</evidence>
<evidence type="ECO:0000256" key="7">
    <source>
        <dbReference type="ARBA" id="ARBA00022840"/>
    </source>
</evidence>
<evidence type="ECO:0000256" key="9">
    <source>
        <dbReference type="ARBA" id="ARBA00049563"/>
    </source>
</evidence>
<dbReference type="AlphaFoldDB" id="A0A0R2PR99"/>
<feature type="site" description="Interaction with substrate tRNA" evidence="10">
    <location>
        <position position="127"/>
    </location>
</feature>
<evidence type="ECO:0000256" key="6">
    <source>
        <dbReference type="ARBA" id="ARBA00022741"/>
    </source>
</evidence>
<evidence type="ECO:0000256" key="11">
    <source>
        <dbReference type="RuleBase" id="RU003783"/>
    </source>
</evidence>
<comment type="catalytic activity">
    <reaction evidence="9 10 11">
        <text>adenosine(37) in tRNA + dimethylallyl diphosphate = N(6)-dimethylallyladenosine(37) in tRNA + diphosphate</text>
        <dbReference type="Rhea" id="RHEA:26482"/>
        <dbReference type="Rhea" id="RHEA-COMP:10162"/>
        <dbReference type="Rhea" id="RHEA-COMP:10375"/>
        <dbReference type="ChEBI" id="CHEBI:33019"/>
        <dbReference type="ChEBI" id="CHEBI:57623"/>
        <dbReference type="ChEBI" id="CHEBI:74411"/>
        <dbReference type="ChEBI" id="CHEBI:74415"/>
        <dbReference type="EC" id="2.5.1.75"/>
    </reaction>
</comment>
<dbReference type="GO" id="GO:0052381">
    <property type="term" value="F:tRNA dimethylallyltransferase activity"/>
    <property type="evidence" value="ECO:0007669"/>
    <property type="project" value="UniProtKB-UniRule"/>
</dbReference>
<reference evidence="15" key="1">
    <citation type="submission" date="2015-10" db="EMBL/GenBank/DDBJ databases">
        <title>Metagenome-Assembled Genomes uncover a global brackish microbiome.</title>
        <authorList>
            <person name="Hugerth L.W."/>
            <person name="Larsson J."/>
            <person name="Alneberg J."/>
            <person name="Lindh M.V."/>
            <person name="Legrand C."/>
            <person name="Pinhassi J."/>
            <person name="Andersson A."/>
        </authorList>
    </citation>
    <scope>NUCLEOTIDE SEQUENCE [LARGE SCALE GENOMIC DNA]</scope>
</reference>
<evidence type="ECO:0000313" key="15">
    <source>
        <dbReference type="Proteomes" id="UP000050874"/>
    </source>
</evidence>
<evidence type="ECO:0000256" key="5">
    <source>
        <dbReference type="ARBA" id="ARBA00022694"/>
    </source>
</evidence>
<comment type="cofactor">
    <cofactor evidence="1 10">
        <name>Mg(2+)</name>
        <dbReference type="ChEBI" id="CHEBI:18420"/>
    </cofactor>
</comment>
<feature type="region of interest" description="Interaction with substrate tRNA" evidence="10">
    <location>
        <begin position="163"/>
        <end position="167"/>
    </location>
</feature>
<keyword evidence="6 10" id="KW-0547">Nucleotide-binding</keyword>
<dbReference type="HAMAP" id="MF_00185">
    <property type="entry name" value="IPP_trans"/>
    <property type="match status" value="1"/>
</dbReference>
<dbReference type="Pfam" id="PF01715">
    <property type="entry name" value="IPPT"/>
    <property type="match status" value="1"/>
</dbReference>
<proteinExistence type="inferred from homology"/>
<keyword evidence="8 10" id="KW-0460">Magnesium</keyword>
<evidence type="ECO:0000256" key="1">
    <source>
        <dbReference type="ARBA" id="ARBA00001946"/>
    </source>
</evidence>
<name>A0A0R2PR99_9GAMM</name>
<comment type="subunit">
    <text evidence="10">Monomer.</text>
</comment>
<feature type="binding site" evidence="10">
    <location>
        <begin position="15"/>
        <end position="20"/>
    </location>
    <ligand>
        <name>substrate</name>
    </ligand>
</feature>
<dbReference type="NCBIfam" id="TIGR00174">
    <property type="entry name" value="miaA"/>
    <property type="match status" value="1"/>
</dbReference>
<dbReference type="InterPro" id="IPR039657">
    <property type="entry name" value="Dimethylallyltransferase"/>
</dbReference>
<comment type="similarity">
    <text evidence="3 10 13">Belongs to the IPP transferase family.</text>
</comment>
<evidence type="ECO:0000256" key="2">
    <source>
        <dbReference type="ARBA" id="ARBA00003213"/>
    </source>
</evidence>
<dbReference type="EMBL" id="LIAV01000080">
    <property type="protein sequence ID" value="KRO40647.1"/>
    <property type="molecule type" value="Genomic_DNA"/>
</dbReference>
<sequence>MQTSTLPVIFLLGPTASGKTDWAISWQKKFGRIEIVSVDSVMVYKGCDIGSAKPSPETLKAHPHHLVNETSLDQIFSVADFCQIATTLIEEIHQRKNIPLLVGGSMMYFNLLKHGLSSLPSADPIFRAKLEERIDKEGIVSLHNELQTLNPEAANAIKPQDTQRIIRALEVEHLSRINPKILDEASSAPLSCNYQLLEYGIFPLDRAKLHERIESRQHQLINEGLLEEVEGLNKAYQLSPEHPAMKAVNYRQAQQVLNGELQESELFERSLYATRQLAKRQCTWLRGWQGLKTYNLDELNQASEELEKQLNLTSTL</sequence>
<dbReference type="GO" id="GO:0005524">
    <property type="term" value="F:ATP binding"/>
    <property type="evidence" value="ECO:0007669"/>
    <property type="project" value="UniProtKB-UniRule"/>
</dbReference>
<protein>
    <recommendedName>
        <fullName evidence="10">tRNA dimethylallyltransferase</fullName>
        <ecNumber evidence="10">2.5.1.75</ecNumber>
    </recommendedName>
    <alternativeName>
        <fullName evidence="10">Dimethylallyl diphosphate:tRNA dimethylallyltransferase</fullName>
        <shortName evidence="10">DMAPP:tRNA dimethylallyltransferase</shortName>
        <shortName evidence="10">DMATase</shortName>
    </alternativeName>
    <alternativeName>
        <fullName evidence="10">Isopentenyl-diphosphate:tRNA isopentenyltransferase</fullName>
        <shortName evidence="10">IPP transferase</shortName>
        <shortName evidence="10">IPPT</shortName>
        <shortName evidence="10">IPTase</shortName>
    </alternativeName>
</protein>
<dbReference type="InterPro" id="IPR027417">
    <property type="entry name" value="P-loop_NTPase"/>
</dbReference>
<evidence type="ECO:0000256" key="4">
    <source>
        <dbReference type="ARBA" id="ARBA00022679"/>
    </source>
</evidence>
<feature type="binding site" evidence="10">
    <location>
        <begin position="13"/>
        <end position="20"/>
    </location>
    <ligand>
        <name>ATP</name>
        <dbReference type="ChEBI" id="CHEBI:30616"/>
    </ligand>
</feature>
<dbReference type="PANTHER" id="PTHR11088:SF60">
    <property type="entry name" value="TRNA DIMETHYLALLYLTRANSFERASE"/>
    <property type="match status" value="1"/>
</dbReference>
<evidence type="ECO:0000256" key="12">
    <source>
        <dbReference type="RuleBase" id="RU003784"/>
    </source>
</evidence>
<dbReference type="EC" id="2.5.1.75" evidence="10"/>
<gene>
    <name evidence="10" type="primary">miaA</name>
    <name evidence="14" type="ORF">ABR63_07740</name>
</gene>
<feature type="site" description="Interaction with substrate tRNA" evidence="10">
    <location>
        <position position="105"/>
    </location>
</feature>
<evidence type="ECO:0000256" key="13">
    <source>
        <dbReference type="RuleBase" id="RU003785"/>
    </source>
</evidence>
<dbReference type="Proteomes" id="UP000050874">
    <property type="component" value="Unassembled WGS sequence"/>
</dbReference>
<organism evidence="14 15">
    <name type="scientific">SAR86 cluster bacterium BACL1 MAG-120920-bin57</name>
    <dbReference type="NCBI Taxonomy" id="1655571"/>
    <lineage>
        <taxon>Bacteria</taxon>
        <taxon>Pseudomonadati</taxon>
        <taxon>Pseudomonadota</taxon>
        <taxon>Gammaproteobacteria</taxon>
        <taxon>SAR86 cluster</taxon>
    </lineage>
</organism>
<comment type="caution">
    <text evidence="10">Lacks conserved residue(s) required for the propagation of feature annotation.</text>
</comment>
<keyword evidence="4 10" id="KW-0808">Transferase</keyword>
<comment type="function">
    <text evidence="2 10 12">Catalyzes the transfer of a dimethylallyl group onto the adenine at position 37 in tRNAs that read codons beginning with uridine, leading to the formation of N6-(dimethylallyl)adenosine (i(6)A).</text>
</comment>
<accession>A0A0R2PR99</accession>
<dbReference type="GO" id="GO:0006400">
    <property type="term" value="P:tRNA modification"/>
    <property type="evidence" value="ECO:0007669"/>
    <property type="project" value="TreeGrafter"/>
</dbReference>
<dbReference type="InterPro" id="IPR018022">
    <property type="entry name" value="IPT"/>
</dbReference>
<evidence type="ECO:0000256" key="10">
    <source>
        <dbReference type="HAMAP-Rule" id="MF_00185"/>
    </source>
</evidence>